<protein>
    <submittedName>
        <fullName evidence="1">Uncharacterized protein</fullName>
    </submittedName>
</protein>
<reference evidence="1 2" key="1">
    <citation type="journal article" date="2015" name="Nature">
        <title>rRNA introns, odd ribosomes, and small enigmatic genomes across a large radiation of phyla.</title>
        <authorList>
            <person name="Brown C.T."/>
            <person name="Hug L.A."/>
            <person name="Thomas B.C."/>
            <person name="Sharon I."/>
            <person name="Castelle C.J."/>
            <person name="Singh A."/>
            <person name="Wilkins M.J."/>
            <person name="Williams K.H."/>
            <person name="Banfield J.F."/>
        </authorList>
    </citation>
    <scope>NUCLEOTIDE SEQUENCE [LARGE SCALE GENOMIC DNA]</scope>
</reference>
<dbReference type="AlphaFoldDB" id="A0A0G1SJD4"/>
<dbReference type="Proteomes" id="UP000034705">
    <property type="component" value="Unassembled WGS sequence"/>
</dbReference>
<proteinExistence type="predicted"/>
<evidence type="ECO:0000313" key="1">
    <source>
        <dbReference type="EMBL" id="KKU33440.1"/>
    </source>
</evidence>
<organism evidence="1 2">
    <name type="scientific">Candidatus Uhrbacteria bacterium GW2011_GWF2_46_218</name>
    <dbReference type="NCBI Taxonomy" id="1619001"/>
    <lineage>
        <taxon>Bacteria</taxon>
        <taxon>Candidatus Uhriibacteriota</taxon>
    </lineage>
</organism>
<gene>
    <name evidence="1" type="ORF">UX45_C0009G0008</name>
</gene>
<dbReference type="EMBL" id="LCMG01000009">
    <property type="protein sequence ID" value="KKU33440.1"/>
    <property type="molecule type" value="Genomic_DNA"/>
</dbReference>
<accession>A0A0G1SJD4</accession>
<name>A0A0G1SJD4_9BACT</name>
<evidence type="ECO:0000313" key="2">
    <source>
        <dbReference type="Proteomes" id="UP000034705"/>
    </source>
</evidence>
<comment type="caution">
    <text evidence="1">The sequence shown here is derived from an EMBL/GenBank/DDBJ whole genome shotgun (WGS) entry which is preliminary data.</text>
</comment>
<sequence length="79" mass="9125">MRFMGFLLGAPPANEAGCVLAVSVADDFFVLMNLLSVNLTNQKIRLFTLFFYNFCLPRKNNNVLLMDWYQWIDQSASLR</sequence>